<keyword evidence="5 6" id="KW-0067">ATP-binding</keyword>
<evidence type="ECO:0000259" key="7">
    <source>
        <dbReference type="Pfam" id="PF00288"/>
    </source>
</evidence>
<feature type="active site" evidence="6">
    <location>
        <position position="12"/>
    </location>
</feature>
<dbReference type="GO" id="GO:0050515">
    <property type="term" value="F:4-(cytidine 5'-diphospho)-2-C-methyl-D-erythritol kinase activity"/>
    <property type="evidence" value="ECO:0007669"/>
    <property type="project" value="UniProtKB-UniRule"/>
</dbReference>
<dbReference type="GO" id="GO:0019288">
    <property type="term" value="P:isopentenyl diphosphate biosynthetic process, methylerythritol 4-phosphate pathway"/>
    <property type="evidence" value="ECO:0007669"/>
    <property type="project" value="UniProtKB-UniRule"/>
</dbReference>
<keyword evidence="9" id="KW-1185">Reference proteome</keyword>
<organism evidence="8 9">
    <name type="scientific">Boudabousia liubingyangii</name>
    <dbReference type="NCBI Taxonomy" id="1921764"/>
    <lineage>
        <taxon>Bacteria</taxon>
        <taxon>Bacillati</taxon>
        <taxon>Actinomycetota</taxon>
        <taxon>Actinomycetes</taxon>
        <taxon>Actinomycetales</taxon>
        <taxon>Actinomycetaceae</taxon>
        <taxon>Boudabousia</taxon>
    </lineage>
</organism>
<dbReference type="Gene3D" id="3.30.70.890">
    <property type="entry name" value="GHMP kinase, C-terminal domain"/>
    <property type="match status" value="1"/>
</dbReference>
<sequence>MSPTFTASAPAKVNLLLRCGQPDEKGYHQLFTVFHSLNLRETVSLTPREDGKITVTNQPADPSQSAITCPPELDELPAEKHLAVRAVKLIQDTYGIKTGADLVVTKAVPVAGGMAGGSADAAAALWAAKHAFGLSVPKVELLPLARQLGADVPACLLGEILLGTGYGDHLKLLGPVPQRYWVMATNQTGLSTPLVFQQADRHPEQLAAELPTELSEAELKLLQGTDSSDTWTDFLELLENDLTLPALELRPDLAAPLAGVNALKDVDQQPLTRAILSGSGPTLAAPALDLPSAQKIAQTFQTYPGIERCYILQGPVPGAQLH</sequence>
<dbReference type="InterPro" id="IPR006204">
    <property type="entry name" value="GHMP_kinase_N_dom"/>
</dbReference>
<dbReference type="EC" id="2.7.1.148" evidence="6"/>
<dbReference type="OrthoDB" id="3173073at2"/>
<protein>
    <recommendedName>
        <fullName evidence="1 6">4-diphosphocytidyl-2-C-methyl-D-erythritol kinase</fullName>
        <shortName evidence="6">CMK</shortName>
        <ecNumber evidence="6">2.7.1.148</ecNumber>
    </recommendedName>
    <alternativeName>
        <fullName evidence="6">4-(cytidine-5'-diphospho)-2-C-methyl-D-erythritol kinase</fullName>
    </alternativeName>
</protein>
<dbReference type="AlphaFoldDB" id="A0A1Q5PJR9"/>
<dbReference type="PANTHER" id="PTHR43527:SF2">
    <property type="entry name" value="4-DIPHOSPHOCYTIDYL-2-C-METHYL-D-ERYTHRITOL KINASE, CHLOROPLASTIC"/>
    <property type="match status" value="1"/>
</dbReference>
<dbReference type="InterPro" id="IPR014721">
    <property type="entry name" value="Ribsml_uS5_D2-typ_fold_subgr"/>
</dbReference>
<comment type="catalytic activity">
    <reaction evidence="6">
        <text>4-CDP-2-C-methyl-D-erythritol + ATP = 4-CDP-2-C-methyl-D-erythritol 2-phosphate + ADP + H(+)</text>
        <dbReference type="Rhea" id="RHEA:18437"/>
        <dbReference type="ChEBI" id="CHEBI:15378"/>
        <dbReference type="ChEBI" id="CHEBI:30616"/>
        <dbReference type="ChEBI" id="CHEBI:57823"/>
        <dbReference type="ChEBI" id="CHEBI:57919"/>
        <dbReference type="ChEBI" id="CHEBI:456216"/>
        <dbReference type="EC" id="2.7.1.148"/>
    </reaction>
</comment>
<dbReference type="GO" id="GO:0005524">
    <property type="term" value="F:ATP binding"/>
    <property type="evidence" value="ECO:0007669"/>
    <property type="project" value="UniProtKB-UniRule"/>
</dbReference>
<dbReference type="UniPathway" id="UPA00056">
    <property type="reaction ID" value="UER00094"/>
</dbReference>
<reference evidence="8 9" key="1">
    <citation type="submission" date="2016-11" db="EMBL/GenBank/DDBJ databases">
        <title>Actinomyces gypaetusis sp. nov. isolated from the vulture Gypaetus barbatus in Qinghai Tibet Plateau China.</title>
        <authorList>
            <person name="Meng X."/>
        </authorList>
    </citation>
    <scope>NUCLEOTIDE SEQUENCE [LARGE SCALE GENOMIC DNA]</scope>
    <source>
        <strain evidence="8 9">VUL4_2</strain>
    </source>
</reference>
<keyword evidence="4 6" id="KW-0418">Kinase</keyword>
<dbReference type="EMBL" id="MQSV01000006">
    <property type="protein sequence ID" value="OKL46183.1"/>
    <property type="molecule type" value="Genomic_DNA"/>
</dbReference>
<name>A0A1Q5PJR9_9ACTO</name>
<dbReference type="InterPro" id="IPR020568">
    <property type="entry name" value="Ribosomal_Su5_D2-typ_SF"/>
</dbReference>
<dbReference type="PIRSF" id="PIRSF010376">
    <property type="entry name" value="IspE"/>
    <property type="match status" value="1"/>
</dbReference>
<dbReference type="SUPFAM" id="SSF55060">
    <property type="entry name" value="GHMP Kinase, C-terminal domain"/>
    <property type="match status" value="1"/>
</dbReference>
<dbReference type="InterPro" id="IPR004424">
    <property type="entry name" value="IspE"/>
</dbReference>
<comment type="similarity">
    <text evidence="6">Belongs to the GHMP kinase family. IspE subfamily.</text>
</comment>
<evidence type="ECO:0000256" key="5">
    <source>
        <dbReference type="ARBA" id="ARBA00022840"/>
    </source>
</evidence>
<dbReference type="PANTHER" id="PTHR43527">
    <property type="entry name" value="4-DIPHOSPHOCYTIDYL-2-C-METHYL-D-ERYTHRITOL KINASE, CHLOROPLASTIC"/>
    <property type="match status" value="1"/>
</dbReference>
<proteinExistence type="inferred from homology"/>
<dbReference type="Gene3D" id="3.30.230.10">
    <property type="match status" value="1"/>
</dbReference>
<evidence type="ECO:0000256" key="2">
    <source>
        <dbReference type="ARBA" id="ARBA00022679"/>
    </source>
</evidence>
<evidence type="ECO:0000313" key="9">
    <source>
        <dbReference type="Proteomes" id="UP000186785"/>
    </source>
</evidence>
<dbReference type="HAMAP" id="MF_00061">
    <property type="entry name" value="IspE"/>
    <property type="match status" value="1"/>
</dbReference>
<dbReference type="Pfam" id="PF00288">
    <property type="entry name" value="GHMP_kinases_N"/>
    <property type="match status" value="1"/>
</dbReference>
<accession>A0A1Q5PJR9</accession>
<keyword evidence="6" id="KW-0414">Isoprene biosynthesis</keyword>
<keyword evidence="2 6" id="KW-0808">Transferase</keyword>
<comment type="function">
    <text evidence="6">Catalyzes the phosphorylation of the position 2 hydroxy group of 4-diphosphocytidyl-2C-methyl-D-erythritol.</text>
</comment>
<evidence type="ECO:0000256" key="4">
    <source>
        <dbReference type="ARBA" id="ARBA00022777"/>
    </source>
</evidence>
<dbReference type="Proteomes" id="UP000186785">
    <property type="component" value="Unassembled WGS sequence"/>
</dbReference>
<keyword evidence="3 6" id="KW-0547">Nucleotide-binding</keyword>
<dbReference type="InterPro" id="IPR036554">
    <property type="entry name" value="GHMP_kinase_C_sf"/>
</dbReference>
<gene>
    <name evidence="6" type="primary">ispE</name>
    <name evidence="8" type="ORF">BSR29_07990</name>
</gene>
<dbReference type="RefSeq" id="WP_073709778.1">
    <property type="nucleotide sequence ID" value="NZ_MQSV01000006.1"/>
</dbReference>
<evidence type="ECO:0000256" key="3">
    <source>
        <dbReference type="ARBA" id="ARBA00022741"/>
    </source>
</evidence>
<evidence type="ECO:0000256" key="6">
    <source>
        <dbReference type="HAMAP-Rule" id="MF_00061"/>
    </source>
</evidence>
<feature type="active site" evidence="6">
    <location>
        <position position="151"/>
    </location>
</feature>
<feature type="binding site" evidence="6">
    <location>
        <begin position="109"/>
        <end position="119"/>
    </location>
    <ligand>
        <name>ATP</name>
        <dbReference type="ChEBI" id="CHEBI:30616"/>
    </ligand>
</feature>
<evidence type="ECO:0000313" key="8">
    <source>
        <dbReference type="EMBL" id="OKL46183.1"/>
    </source>
</evidence>
<evidence type="ECO:0000256" key="1">
    <source>
        <dbReference type="ARBA" id="ARBA00017473"/>
    </source>
</evidence>
<dbReference type="GO" id="GO:0016114">
    <property type="term" value="P:terpenoid biosynthetic process"/>
    <property type="evidence" value="ECO:0007669"/>
    <property type="project" value="InterPro"/>
</dbReference>
<dbReference type="STRING" id="1921764.BSR28_07285"/>
<comment type="pathway">
    <text evidence="6">Isoprenoid biosynthesis; isopentenyl diphosphate biosynthesis via DXP pathway; isopentenyl diphosphate from 1-deoxy-D-xylulose 5-phosphate: step 3/6.</text>
</comment>
<feature type="domain" description="GHMP kinase N-terminal" evidence="7">
    <location>
        <begin position="82"/>
        <end position="158"/>
    </location>
</feature>
<dbReference type="SUPFAM" id="SSF54211">
    <property type="entry name" value="Ribosomal protein S5 domain 2-like"/>
    <property type="match status" value="1"/>
</dbReference>
<comment type="caution">
    <text evidence="8">The sequence shown here is derived from an EMBL/GenBank/DDBJ whole genome shotgun (WGS) entry which is preliminary data.</text>
</comment>